<protein>
    <recommendedName>
        <fullName evidence="3">SAV-6107-like HEPN domain-containing protein</fullName>
    </recommendedName>
</protein>
<organism evidence="1 2">
    <name type="scientific">Pseudonocardia xishanensis</name>
    <dbReference type="NCBI Taxonomy" id="630995"/>
    <lineage>
        <taxon>Bacteria</taxon>
        <taxon>Bacillati</taxon>
        <taxon>Actinomycetota</taxon>
        <taxon>Actinomycetes</taxon>
        <taxon>Pseudonocardiales</taxon>
        <taxon>Pseudonocardiaceae</taxon>
        <taxon>Pseudonocardia</taxon>
    </lineage>
</organism>
<dbReference type="Proteomes" id="UP001501598">
    <property type="component" value="Unassembled WGS sequence"/>
</dbReference>
<gene>
    <name evidence="1" type="ORF">GCM10023175_53490</name>
</gene>
<proteinExistence type="predicted"/>
<evidence type="ECO:0000313" key="2">
    <source>
        <dbReference type="Proteomes" id="UP001501598"/>
    </source>
</evidence>
<keyword evidence="2" id="KW-1185">Reference proteome</keyword>
<sequence length="169" mass="18119">MSAWAHGPSGAARFVGSHRYGPGMPDELLDDEGHPDASAIIGKFWHRDGPHTPESVRSAALAIDELTHYLARATWRRHVLPSGPALYEFVGELRSAIGRLDQVLDQAARHAGALVDDPTLYDDRRDGRDPAQTAREVQGGLDAARVVLGPVAEALGQTHSASGHLGHDT</sequence>
<evidence type="ECO:0000313" key="1">
    <source>
        <dbReference type="EMBL" id="GAA4554773.1"/>
    </source>
</evidence>
<accession>A0ABP8RZN3</accession>
<dbReference type="EMBL" id="BAABGT010000086">
    <property type="protein sequence ID" value="GAA4554773.1"/>
    <property type="molecule type" value="Genomic_DNA"/>
</dbReference>
<comment type="caution">
    <text evidence="1">The sequence shown here is derived from an EMBL/GenBank/DDBJ whole genome shotgun (WGS) entry which is preliminary data.</text>
</comment>
<reference evidence="2" key="1">
    <citation type="journal article" date="2019" name="Int. J. Syst. Evol. Microbiol.">
        <title>The Global Catalogue of Microorganisms (GCM) 10K type strain sequencing project: providing services to taxonomists for standard genome sequencing and annotation.</title>
        <authorList>
            <consortium name="The Broad Institute Genomics Platform"/>
            <consortium name="The Broad Institute Genome Sequencing Center for Infectious Disease"/>
            <person name="Wu L."/>
            <person name="Ma J."/>
        </authorList>
    </citation>
    <scope>NUCLEOTIDE SEQUENCE [LARGE SCALE GENOMIC DNA]</scope>
    <source>
        <strain evidence="2">JCM 17906</strain>
    </source>
</reference>
<name>A0ABP8RZN3_9PSEU</name>
<evidence type="ECO:0008006" key="3">
    <source>
        <dbReference type="Google" id="ProtNLM"/>
    </source>
</evidence>